<dbReference type="SUPFAM" id="SSF51445">
    <property type="entry name" value="(Trans)glycosidases"/>
    <property type="match status" value="1"/>
</dbReference>
<evidence type="ECO:0000313" key="2">
    <source>
        <dbReference type="Proteomes" id="UP001183535"/>
    </source>
</evidence>
<gene>
    <name evidence="1" type="ORF">RM877_10665</name>
</gene>
<sequence>MTPTTHDGLLFGIYPGGAAGDDTGGLAQGPPDDPARVSYLLDRLQGRPGRPFLVRAYTAFDDITRPGGPHATAAPADAARYAVRGRRLDLVAQYRSLTGDVDGYCAFLCELVEQYGAVTDTLQVAEEPDVTSNPVLDGCYPRVREAIVRGVPAARARARELGHTHLRFGFNTTPLLGPAASFVTELTGLGGAEFTDALDYVGLDFFPDVFHPVAASDLAGAVEGLLRHHREAVLAPAGLGRLPLHITEHGWPTGPGRPEHRQADVVETVVEALAAQRERLHLSGYTHFALRDADTARAGLFHRFGLTTDDYTPKPAFDCVRMLVERFGAPVPDPV</sequence>
<keyword evidence="2" id="KW-1185">Reference proteome</keyword>
<comment type="caution">
    <text evidence="1">The sequence shown here is derived from an EMBL/GenBank/DDBJ whole genome shotgun (WGS) entry which is preliminary data.</text>
</comment>
<dbReference type="RefSeq" id="WP_093829703.1">
    <property type="nucleotide sequence ID" value="NZ_JAVRES010000003.1"/>
</dbReference>
<reference evidence="2" key="1">
    <citation type="submission" date="2023-07" db="EMBL/GenBank/DDBJ databases">
        <title>30 novel species of actinomycetes from the DSMZ collection.</title>
        <authorList>
            <person name="Nouioui I."/>
        </authorList>
    </citation>
    <scope>NUCLEOTIDE SEQUENCE [LARGE SCALE GENOMIC DNA]</scope>
    <source>
        <strain evidence="2">DSM 41981</strain>
    </source>
</reference>
<protein>
    <submittedName>
        <fullName evidence="1">Uncharacterized protein</fullName>
    </submittedName>
</protein>
<accession>A0ABD5EMQ2</accession>
<dbReference type="AlphaFoldDB" id="A0ABD5EMQ2"/>
<dbReference type="Gene3D" id="3.20.20.80">
    <property type="entry name" value="Glycosidases"/>
    <property type="match status" value="1"/>
</dbReference>
<dbReference type="Proteomes" id="UP001183535">
    <property type="component" value="Unassembled WGS sequence"/>
</dbReference>
<dbReference type="InterPro" id="IPR017853">
    <property type="entry name" value="GH"/>
</dbReference>
<evidence type="ECO:0000313" key="1">
    <source>
        <dbReference type="EMBL" id="MDT0435140.1"/>
    </source>
</evidence>
<organism evidence="1 2">
    <name type="scientific">Streptomyces doudnae</name>
    <dbReference type="NCBI Taxonomy" id="3075536"/>
    <lineage>
        <taxon>Bacteria</taxon>
        <taxon>Bacillati</taxon>
        <taxon>Actinomycetota</taxon>
        <taxon>Actinomycetes</taxon>
        <taxon>Kitasatosporales</taxon>
        <taxon>Streptomycetaceae</taxon>
        <taxon>Streptomyces</taxon>
    </lineage>
</organism>
<proteinExistence type="predicted"/>
<name>A0ABD5EMQ2_9ACTN</name>
<dbReference type="EMBL" id="JAVRES010000003">
    <property type="protein sequence ID" value="MDT0435140.1"/>
    <property type="molecule type" value="Genomic_DNA"/>
</dbReference>